<reference evidence="1 2" key="1">
    <citation type="submission" date="2020-12" db="EMBL/GenBank/DDBJ databases">
        <title>WGS of Legionella: environmental sample.</title>
        <authorList>
            <person name="Cristino S."/>
            <person name="Girolamini L."/>
            <person name="Salaris S."/>
            <person name="Pascale M.R."/>
            <person name="Mazzotta M."/>
            <person name="Orsini M."/>
            <person name="Grottola A."/>
        </authorList>
    </citation>
    <scope>NUCLEOTIDE SEQUENCE [LARGE SCALE GENOMIC DNA]</scope>
    <source>
        <strain evidence="1 2">30cs62</strain>
    </source>
</reference>
<sequence>MTDTKKLLTQFAPICYFHENETSFPVSYETFVKNSDLEVKANGQKRMLPEALKYRLNEITAEEVLEEWLADNESLREPFAKGTLSLIPKVKEPNMAGDYNPEKKQLNSLPTHTQVAVVTLKNQLNEEEEFYRLTYLFIYRDNIPPYAFGTGRHLGDIEHLSVYVKRTEDGLWDDRIAKIYYSAHGPYEGMWVESQDIQLENGRSVNFIAKGSHADYYDLKAGSRFFSSTHYVYRIFGFANDQIANHIRYPITEHDLLPMPKPIRDNYSMNAGEIRMGKSFITGEEVSFVRILK</sequence>
<dbReference type="Proteomes" id="UP000809910">
    <property type="component" value="Unassembled WGS sequence"/>
</dbReference>
<gene>
    <name evidence="1" type="ORF">I5282_00685</name>
</gene>
<dbReference type="PANTHER" id="PTHR48174">
    <property type="entry name" value="DUF946 FAMILY PROTEIN"/>
    <property type="match status" value="1"/>
</dbReference>
<organism evidence="1 2">
    <name type="scientific">Legionella bononiensis</name>
    <dbReference type="NCBI Taxonomy" id="2793102"/>
    <lineage>
        <taxon>Bacteria</taxon>
        <taxon>Pseudomonadati</taxon>
        <taxon>Pseudomonadota</taxon>
        <taxon>Gammaproteobacteria</taxon>
        <taxon>Legionellales</taxon>
        <taxon>Legionellaceae</taxon>
        <taxon>Legionella</taxon>
    </lineage>
</organism>
<proteinExistence type="predicted"/>
<keyword evidence="2" id="KW-1185">Reference proteome</keyword>
<dbReference type="PANTHER" id="PTHR48174:SF5">
    <property type="entry name" value="VACUOLAR PROTEIN SORTING-ASSOCIATED PROTEIN 62"/>
    <property type="match status" value="1"/>
</dbReference>
<name>A0ABS1W6T6_9GAMM</name>
<dbReference type="EMBL" id="JADWVN010000002">
    <property type="protein sequence ID" value="MBL7525082.1"/>
    <property type="molecule type" value="Genomic_DNA"/>
</dbReference>
<dbReference type="RefSeq" id="WP_203113865.1">
    <property type="nucleotide sequence ID" value="NZ_JADWVM010000018.1"/>
</dbReference>
<protein>
    <submittedName>
        <fullName evidence="1">Vps62-related protein</fullName>
    </submittedName>
</protein>
<comment type="caution">
    <text evidence="1">The sequence shown here is derived from an EMBL/GenBank/DDBJ whole genome shotgun (WGS) entry which is preliminary data.</text>
</comment>
<accession>A0ABS1W6T6</accession>
<evidence type="ECO:0000313" key="2">
    <source>
        <dbReference type="Proteomes" id="UP000809910"/>
    </source>
</evidence>
<evidence type="ECO:0000313" key="1">
    <source>
        <dbReference type="EMBL" id="MBL7525082.1"/>
    </source>
</evidence>
<dbReference type="InterPro" id="IPR009291">
    <property type="entry name" value="Vps62"/>
</dbReference>
<dbReference type="Pfam" id="PF06101">
    <property type="entry name" value="Vps62"/>
    <property type="match status" value="1"/>
</dbReference>